<feature type="compositionally biased region" description="Basic and acidic residues" evidence="1">
    <location>
        <begin position="162"/>
        <end position="176"/>
    </location>
</feature>
<organism evidence="2 3">
    <name type="scientific">Cryptococcus wingfieldii CBS 7118</name>
    <dbReference type="NCBI Taxonomy" id="1295528"/>
    <lineage>
        <taxon>Eukaryota</taxon>
        <taxon>Fungi</taxon>
        <taxon>Dikarya</taxon>
        <taxon>Basidiomycota</taxon>
        <taxon>Agaricomycotina</taxon>
        <taxon>Tremellomycetes</taxon>
        <taxon>Tremellales</taxon>
        <taxon>Cryptococcaceae</taxon>
        <taxon>Cryptococcus</taxon>
    </lineage>
</organism>
<proteinExistence type="predicted"/>
<keyword evidence="3" id="KW-1185">Reference proteome</keyword>
<reference evidence="2 3" key="1">
    <citation type="submission" date="2016-06" db="EMBL/GenBank/DDBJ databases">
        <title>Evolution of pathogenesis and genome organization in the Tremellales.</title>
        <authorList>
            <person name="Cuomo C."/>
            <person name="Litvintseva A."/>
            <person name="Heitman J."/>
            <person name="Chen Y."/>
            <person name="Sun S."/>
            <person name="Springer D."/>
            <person name="Dromer F."/>
            <person name="Young S."/>
            <person name="Zeng Q."/>
            <person name="Chapman S."/>
            <person name="Gujja S."/>
            <person name="Saif S."/>
            <person name="Birren B."/>
        </authorList>
    </citation>
    <scope>NUCLEOTIDE SEQUENCE [LARGE SCALE GENOMIC DNA]</scope>
    <source>
        <strain evidence="2 3">CBS 7118</strain>
    </source>
</reference>
<evidence type="ECO:0000313" key="2">
    <source>
        <dbReference type="EMBL" id="ODO05390.1"/>
    </source>
</evidence>
<protein>
    <submittedName>
        <fullName evidence="2">Uncharacterized protein</fullName>
    </submittedName>
</protein>
<dbReference type="AlphaFoldDB" id="A0A1E3JX30"/>
<gene>
    <name evidence="2" type="ORF">L198_02083</name>
</gene>
<dbReference type="EMBL" id="AWGH01000004">
    <property type="protein sequence ID" value="ODO05390.1"/>
    <property type="molecule type" value="Genomic_DNA"/>
</dbReference>
<sequence>MNDDDQHHTYQNYPQYDGGYHHLMYEPDFGMPPYHDVPSSATHHQEGIPGSHNHDFSQYVDPQLMNASFPVGGSALNDFNEFNNLDSWGQIVPAWQLETADDGQGAHMDGPSSVTKSSAMVQGLSTSAGSIHSNIVVSEGKTHQTSPEEEEGCDDDTEDEDWSARENELDSRLKKSQVKREILPLIQSES</sequence>
<evidence type="ECO:0000313" key="3">
    <source>
        <dbReference type="Proteomes" id="UP000094819"/>
    </source>
</evidence>
<feature type="region of interest" description="Disordered" evidence="1">
    <location>
        <begin position="137"/>
        <end position="176"/>
    </location>
</feature>
<dbReference type="OrthoDB" id="10404789at2759"/>
<dbReference type="GeneID" id="30191296"/>
<evidence type="ECO:0000256" key="1">
    <source>
        <dbReference type="SAM" id="MobiDB-lite"/>
    </source>
</evidence>
<accession>A0A1E3JX30</accession>
<feature type="region of interest" description="Disordered" evidence="1">
    <location>
        <begin position="34"/>
        <end position="55"/>
    </location>
</feature>
<comment type="caution">
    <text evidence="2">The sequence shown here is derived from an EMBL/GenBank/DDBJ whole genome shotgun (WGS) entry which is preliminary data.</text>
</comment>
<dbReference type="RefSeq" id="XP_019034045.1">
    <property type="nucleotide sequence ID" value="XM_019174238.1"/>
</dbReference>
<feature type="compositionally biased region" description="Acidic residues" evidence="1">
    <location>
        <begin position="147"/>
        <end position="161"/>
    </location>
</feature>
<name>A0A1E3JX30_9TREE</name>
<dbReference type="Proteomes" id="UP000094819">
    <property type="component" value="Unassembled WGS sequence"/>
</dbReference>